<dbReference type="AlphaFoldDB" id="A0A433DBT9"/>
<keyword evidence="3" id="KW-1185">Reference proteome</keyword>
<protein>
    <submittedName>
        <fullName evidence="2">Uncharacterized protein</fullName>
    </submittedName>
</protein>
<dbReference type="Proteomes" id="UP000268093">
    <property type="component" value="Unassembled WGS sequence"/>
</dbReference>
<name>A0A433DBT9_9FUNG</name>
<accession>A0A433DBT9</accession>
<feature type="region of interest" description="Disordered" evidence="1">
    <location>
        <begin position="1"/>
        <end position="23"/>
    </location>
</feature>
<comment type="caution">
    <text evidence="2">The sequence shown here is derived from an EMBL/GenBank/DDBJ whole genome shotgun (WGS) entry which is preliminary data.</text>
</comment>
<evidence type="ECO:0000313" key="3">
    <source>
        <dbReference type="Proteomes" id="UP000268093"/>
    </source>
</evidence>
<dbReference type="OrthoDB" id="2350333at2759"/>
<organism evidence="2 3">
    <name type="scientific">Jimgerdemannia flammicorona</name>
    <dbReference type="NCBI Taxonomy" id="994334"/>
    <lineage>
        <taxon>Eukaryota</taxon>
        <taxon>Fungi</taxon>
        <taxon>Fungi incertae sedis</taxon>
        <taxon>Mucoromycota</taxon>
        <taxon>Mucoromycotina</taxon>
        <taxon>Endogonomycetes</taxon>
        <taxon>Endogonales</taxon>
        <taxon>Endogonaceae</taxon>
        <taxon>Jimgerdemannia</taxon>
    </lineage>
</organism>
<evidence type="ECO:0000313" key="2">
    <source>
        <dbReference type="EMBL" id="RUP48287.1"/>
    </source>
</evidence>
<reference evidence="2 3" key="1">
    <citation type="journal article" date="2018" name="New Phytol.">
        <title>Phylogenomics of Endogonaceae and evolution of mycorrhizas within Mucoromycota.</title>
        <authorList>
            <person name="Chang Y."/>
            <person name="Desiro A."/>
            <person name="Na H."/>
            <person name="Sandor L."/>
            <person name="Lipzen A."/>
            <person name="Clum A."/>
            <person name="Barry K."/>
            <person name="Grigoriev I.V."/>
            <person name="Martin F.M."/>
            <person name="Stajich J.E."/>
            <person name="Smith M.E."/>
            <person name="Bonito G."/>
            <person name="Spatafora J.W."/>
        </authorList>
    </citation>
    <scope>NUCLEOTIDE SEQUENCE [LARGE SCALE GENOMIC DNA]</scope>
    <source>
        <strain evidence="2 3">GMNB39</strain>
    </source>
</reference>
<sequence>MTKNNSLEEESEPEDETDLSDFEANSSSVHPLHLYDEDEFVDISSLSEARVVKGGDQRSMEPNDWVTVMKKIDFYRSKLTKARCLHDDMPFPARYIIFSLIILVNMAQHHDCWVRTSTLRLSLPKETEFTLPDLSVEERDFFDRLVMSEDVKDVEAKTRNEQHAKKLVESILDAVTSPDKDDASEVEHMFRNIVPLIDATMRSMRIKDSGEQTLNASAVRRNKGRDSADRARMGYRVDIQVEFRDLHWQPTVGCGEISGGLPRCSLAKEWTDTLKLWLEIRDTWAMAQEELEGIDASNLVIWGFTVVGRKLRIYSLAAAGGLFHLVLVYEATIPSSLSDFCNIEIAYRTMLGFVEKLKMTSKMLVDLNRKLAIVRRNDNGSKDTRAVR</sequence>
<dbReference type="EMBL" id="RBNI01003499">
    <property type="protein sequence ID" value="RUP48287.1"/>
    <property type="molecule type" value="Genomic_DNA"/>
</dbReference>
<feature type="compositionally biased region" description="Acidic residues" evidence="1">
    <location>
        <begin position="7"/>
        <end position="21"/>
    </location>
</feature>
<evidence type="ECO:0000256" key="1">
    <source>
        <dbReference type="SAM" id="MobiDB-lite"/>
    </source>
</evidence>
<gene>
    <name evidence="2" type="ORF">BC936DRAFT_144747</name>
</gene>
<proteinExistence type="predicted"/>